<evidence type="ECO:0000259" key="3">
    <source>
        <dbReference type="Pfam" id="PF08237"/>
    </source>
</evidence>
<evidence type="ECO:0000313" key="5">
    <source>
        <dbReference type="Proteomes" id="UP000444960"/>
    </source>
</evidence>
<name>A0A7I9V2Q5_9ACTN</name>
<dbReference type="EMBL" id="BJOV01000001">
    <property type="protein sequence ID" value="GED99685.1"/>
    <property type="molecule type" value="Genomic_DNA"/>
</dbReference>
<feature type="domain" description="PE-PPE" evidence="3">
    <location>
        <begin position="88"/>
        <end position="294"/>
    </location>
</feature>
<feature type="signal peptide" evidence="2">
    <location>
        <begin position="1"/>
        <end position="26"/>
    </location>
</feature>
<organism evidence="4 5">
    <name type="scientific">Gordonia spumicola</name>
    <dbReference type="NCBI Taxonomy" id="589161"/>
    <lineage>
        <taxon>Bacteria</taxon>
        <taxon>Bacillati</taxon>
        <taxon>Actinomycetota</taxon>
        <taxon>Actinomycetes</taxon>
        <taxon>Mycobacteriales</taxon>
        <taxon>Gordoniaceae</taxon>
        <taxon>Gordonia</taxon>
    </lineage>
</organism>
<dbReference type="RefSeq" id="WP_228461104.1">
    <property type="nucleotide sequence ID" value="NZ_BJOV01000001.1"/>
</dbReference>
<feature type="region of interest" description="Disordered" evidence="1">
    <location>
        <begin position="328"/>
        <end position="444"/>
    </location>
</feature>
<proteinExistence type="predicted"/>
<feature type="chain" id="PRO_5029769986" description="PE-PPE domain-containing protein" evidence="2">
    <location>
        <begin position="27"/>
        <end position="444"/>
    </location>
</feature>
<dbReference type="InterPro" id="IPR013228">
    <property type="entry name" value="PE-PPE_C"/>
</dbReference>
<protein>
    <recommendedName>
        <fullName evidence="3">PE-PPE domain-containing protein</fullName>
    </recommendedName>
</protein>
<reference evidence="5" key="1">
    <citation type="submission" date="2019-06" db="EMBL/GenBank/DDBJ databases">
        <title>Gordonia isolated from sludge of a wastewater treatment plant.</title>
        <authorList>
            <person name="Tamura T."/>
            <person name="Aoyama K."/>
            <person name="Kang Y."/>
            <person name="Saito S."/>
            <person name="Akiyama N."/>
            <person name="Yazawa K."/>
            <person name="Gonoi T."/>
            <person name="Mikami Y."/>
        </authorList>
    </citation>
    <scope>NUCLEOTIDE SEQUENCE [LARGE SCALE GENOMIC DNA]</scope>
    <source>
        <strain evidence="5">NBRC 107696</strain>
    </source>
</reference>
<keyword evidence="2" id="KW-0732">Signal</keyword>
<dbReference type="InterPro" id="IPR029058">
    <property type="entry name" value="AB_hydrolase_fold"/>
</dbReference>
<accession>A0A7I9V2Q5</accession>
<evidence type="ECO:0000256" key="2">
    <source>
        <dbReference type="SAM" id="SignalP"/>
    </source>
</evidence>
<feature type="compositionally biased region" description="Polar residues" evidence="1">
    <location>
        <begin position="418"/>
        <end position="428"/>
    </location>
</feature>
<comment type="caution">
    <text evidence="4">The sequence shown here is derived from an EMBL/GenBank/DDBJ whole genome shotgun (WGS) entry which is preliminary data.</text>
</comment>
<dbReference type="SUPFAM" id="SSF53474">
    <property type="entry name" value="alpha/beta-Hydrolases"/>
    <property type="match status" value="1"/>
</dbReference>
<feature type="compositionally biased region" description="Basic and acidic residues" evidence="1">
    <location>
        <begin position="350"/>
        <end position="360"/>
    </location>
</feature>
<dbReference type="Pfam" id="PF08237">
    <property type="entry name" value="PE-PPE"/>
    <property type="match status" value="1"/>
</dbReference>
<sequence>MRLRGKLVVTTVAGIVAAGVPGQASALTDLPPIGSDIAIDGPTIGDHHDVLGTLLPSTLLGDAVVIVTPGTDDDGLFPRVDGIIGDRRSKIVQYPEALWPIATGKSGRLLPFFAPSYDESRDVAVDHNLQIMRAFKDVDRVVVYTGFSQGAEALGNAAEQAASEGLLGPNTMILLVSDPRGPWGLKSGLRDIPFSGPVMAVFGAESNGARDPAETGDTKVVEVIVRGDPVADWQWNPLRPASSLLVNGAGFLAIHAGTGKYSYAHLENLEHESTLYSAEGDTTYEVYDTYHPLALLQYTIAEAVGIPVSDATMREWDRQAERFYPLQEVSPATADPAAEVVSDAPAGRHRLLDDDGRWAEPDQNAARHRAPRHEAADDPVDTTVDRPAAAVDVTTESTPDEPTPVVEPATTDADPQPAETSTVETSPADTVDVPTDSGPVAEIS</sequence>
<gene>
    <name evidence="4" type="ORF">nbrc107696_01320</name>
</gene>
<keyword evidence="5" id="KW-1185">Reference proteome</keyword>
<dbReference type="Gene3D" id="3.40.50.1820">
    <property type="entry name" value="alpha/beta hydrolase"/>
    <property type="match status" value="1"/>
</dbReference>
<evidence type="ECO:0000313" key="4">
    <source>
        <dbReference type="EMBL" id="GED99685.1"/>
    </source>
</evidence>
<evidence type="ECO:0000256" key="1">
    <source>
        <dbReference type="SAM" id="MobiDB-lite"/>
    </source>
</evidence>
<dbReference type="Proteomes" id="UP000444960">
    <property type="component" value="Unassembled WGS sequence"/>
</dbReference>
<dbReference type="AlphaFoldDB" id="A0A7I9V2Q5"/>